<dbReference type="EMBL" id="CM039432">
    <property type="protein sequence ID" value="KAI4334372.1"/>
    <property type="molecule type" value="Genomic_DNA"/>
</dbReference>
<sequence>MFPSSLSKFHSPTQDRAELRGKNRRKMKFLTLFLVLLMLLCLAADKRASIDDEANENPCYGYGGNSTGNHHYIPRQDYNNHGGSGGGDDEGF</sequence>
<name>A0ACB9NDY9_BAUVA</name>
<protein>
    <submittedName>
        <fullName evidence="1">Uncharacterized protein</fullName>
    </submittedName>
</protein>
<proteinExistence type="predicted"/>
<organism evidence="1 2">
    <name type="scientific">Bauhinia variegata</name>
    <name type="common">Purple orchid tree</name>
    <name type="synonym">Phanera variegata</name>
    <dbReference type="NCBI Taxonomy" id="167791"/>
    <lineage>
        <taxon>Eukaryota</taxon>
        <taxon>Viridiplantae</taxon>
        <taxon>Streptophyta</taxon>
        <taxon>Embryophyta</taxon>
        <taxon>Tracheophyta</taxon>
        <taxon>Spermatophyta</taxon>
        <taxon>Magnoliopsida</taxon>
        <taxon>eudicotyledons</taxon>
        <taxon>Gunneridae</taxon>
        <taxon>Pentapetalae</taxon>
        <taxon>rosids</taxon>
        <taxon>fabids</taxon>
        <taxon>Fabales</taxon>
        <taxon>Fabaceae</taxon>
        <taxon>Cercidoideae</taxon>
        <taxon>Cercideae</taxon>
        <taxon>Bauhiniinae</taxon>
        <taxon>Bauhinia</taxon>
    </lineage>
</organism>
<keyword evidence="2" id="KW-1185">Reference proteome</keyword>
<accession>A0ACB9NDY9</accession>
<evidence type="ECO:0000313" key="1">
    <source>
        <dbReference type="EMBL" id="KAI4334372.1"/>
    </source>
</evidence>
<comment type="caution">
    <text evidence="1">The sequence shown here is derived from an EMBL/GenBank/DDBJ whole genome shotgun (WGS) entry which is preliminary data.</text>
</comment>
<gene>
    <name evidence="1" type="ORF">L6164_019072</name>
</gene>
<reference evidence="1 2" key="1">
    <citation type="journal article" date="2022" name="DNA Res.">
        <title>Chromosomal-level genome assembly of the orchid tree Bauhinia variegata (Leguminosae; Cercidoideae) supports the allotetraploid origin hypothesis of Bauhinia.</title>
        <authorList>
            <person name="Zhong Y."/>
            <person name="Chen Y."/>
            <person name="Zheng D."/>
            <person name="Pang J."/>
            <person name="Liu Y."/>
            <person name="Luo S."/>
            <person name="Meng S."/>
            <person name="Qian L."/>
            <person name="Wei D."/>
            <person name="Dai S."/>
            <person name="Zhou R."/>
        </authorList>
    </citation>
    <scope>NUCLEOTIDE SEQUENCE [LARGE SCALE GENOMIC DNA]</scope>
    <source>
        <strain evidence="1">BV-YZ2020</strain>
    </source>
</reference>
<evidence type="ECO:0000313" key="2">
    <source>
        <dbReference type="Proteomes" id="UP000828941"/>
    </source>
</evidence>
<dbReference type="Proteomes" id="UP000828941">
    <property type="component" value="Chromosome 7"/>
</dbReference>